<dbReference type="PANTHER" id="PTHR47074">
    <property type="entry name" value="BNAC02G40300D PROTEIN"/>
    <property type="match status" value="1"/>
</dbReference>
<dbReference type="InterPro" id="IPR052929">
    <property type="entry name" value="RNase_H-like_EbsB-rel"/>
</dbReference>
<dbReference type="AlphaFoldDB" id="A0A8T1N9D1"/>
<reference evidence="1" key="1">
    <citation type="submission" date="2020-12" db="EMBL/GenBank/DDBJ databases">
        <title>WGS assembly of Carya illinoinensis cv. Pawnee.</title>
        <authorList>
            <person name="Platts A."/>
            <person name="Shu S."/>
            <person name="Wright S."/>
            <person name="Barry K."/>
            <person name="Edger P."/>
            <person name="Pires J.C."/>
            <person name="Schmutz J."/>
        </authorList>
    </citation>
    <scope>NUCLEOTIDE SEQUENCE</scope>
    <source>
        <tissue evidence="1">Leaf</tissue>
    </source>
</reference>
<evidence type="ECO:0000313" key="2">
    <source>
        <dbReference type="Proteomes" id="UP000811609"/>
    </source>
</evidence>
<sequence length="257" mass="29633">MIQSRMQSLFPNALVEELIDKQTTWWNVQLVQLVFTKADFAAIFHILVRSHDGIFTVKSAYHLYMEKLCSSPGESFHRTEYNSCWKELWALNIASVVKNFLWRACSKPLPTKLNLYKRSITGRDLAYFGHVAIALWHRKNSLIFEQKFTHPSVLFQHAVTDCDAYQQAMEAISQQTSTAPNATVKWEFPPHGHIKINLDIAARKHVNRIGTGIVLRDWEGDVLLTLMKPMFFCSYPNLAETRGLLEAVKLCRTPVYF</sequence>
<gene>
    <name evidence="1" type="ORF">CIPAW_15G048300</name>
</gene>
<protein>
    <recommendedName>
        <fullName evidence="3">RNase H type-1 domain-containing protein</fullName>
    </recommendedName>
</protein>
<dbReference type="EMBL" id="CM031823">
    <property type="protein sequence ID" value="KAG6626441.1"/>
    <property type="molecule type" value="Genomic_DNA"/>
</dbReference>
<comment type="caution">
    <text evidence="1">The sequence shown here is derived from an EMBL/GenBank/DDBJ whole genome shotgun (WGS) entry which is preliminary data.</text>
</comment>
<keyword evidence="2" id="KW-1185">Reference proteome</keyword>
<organism evidence="1 2">
    <name type="scientific">Carya illinoinensis</name>
    <name type="common">Pecan</name>
    <dbReference type="NCBI Taxonomy" id="32201"/>
    <lineage>
        <taxon>Eukaryota</taxon>
        <taxon>Viridiplantae</taxon>
        <taxon>Streptophyta</taxon>
        <taxon>Embryophyta</taxon>
        <taxon>Tracheophyta</taxon>
        <taxon>Spermatophyta</taxon>
        <taxon>Magnoliopsida</taxon>
        <taxon>eudicotyledons</taxon>
        <taxon>Gunneridae</taxon>
        <taxon>Pentapetalae</taxon>
        <taxon>rosids</taxon>
        <taxon>fabids</taxon>
        <taxon>Fagales</taxon>
        <taxon>Juglandaceae</taxon>
        <taxon>Carya</taxon>
    </lineage>
</organism>
<evidence type="ECO:0000313" key="1">
    <source>
        <dbReference type="EMBL" id="KAG6626441.1"/>
    </source>
</evidence>
<proteinExistence type="predicted"/>
<dbReference type="PANTHER" id="PTHR47074:SF48">
    <property type="entry name" value="POLYNUCLEOTIDYL TRANSFERASE, RIBONUCLEASE H-LIKE SUPERFAMILY PROTEIN"/>
    <property type="match status" value="1"/>
</dbReference>
<name>A0A8T1N9D1_CARIL</name>
<accession>A0A8T1N9D1</accession>
<dbReference type="Proteomes" id="UP000811609">
    <property type="component" value="Chromosome 15"/>
</dbReference>
<evidence type="ECO:0008006" key="3">
    <source>
        <dbReference type="Google" id="ProtNLM"/>
    </source>
</evidence>